<dbReference type="KEGG" id="dvl:Dvul_3013"/>
<name>A0A0H3ACG6_NITV4</name>
<dbReference type="Proteomes" id="UP000009173">
    <property type="component" value="Plasmid pDVUL01"/>
</dbReference>
<geneLocation type="plasmid" evidence="1 2">
    <name>pDVUL01</name>
</geneLocation>
<protein>
    <submittedName>
        <fullName evidence="1">Uncharacterized protein</fullName>
    </submittedName>
</protein>
<keyword evidence="1" id="KW-0614">Plasmid</keyword>
<proteinExistence type="predicted"/>
<dbReference type="AlphaFoldDB" id="A0A0H3ACG6"/>
<organism evidence="1 2">
    <name type="scientific">Nitratidesulfovibrio vulgaris (strain DP4)</name>
    <name type="common">Desulfovibrio vulgaris</name>
    <dbReference type="NCBI Taxonomy" id="391774"/>
    <lineage>
        <taxon>Bacteria</taxon>
        <taxon>Pseudomonadati</taxon>
        <taxon>Thermodesulfobacteriota</taxon>
        <taxon>Desulfovibrionia</taxon>
        <taxon>Desulfovibrionales</taxon>
        <taxon>Desulfovibrionaceae</taxon>
        <taxon>Nitratidesulfovibrio</taxon>
    </lineage>
</organism>
<gene>
    <name evidence="1" type="ordered locus">Dvul_3013</name>
</gene>
<dbReference type="HOGENOM" id="CLU_2000267_0_0_7"/>
<reference evidence="2" key="1">
    <citation type="journal article" date="2009" name="Environ. Microbiol.">
        <title>Contribution of mobile genetic elements to Desulfovibrio vulgaris genome plasticity.</title>
        <authorList>
            <person name="Walker C.B."/>
            <person name="Stolyar S."/>
            <person name="Chivian D."/>
            <person name="Pinel N."/>
            <person name="Gabster J.A."/>
            <person name="Dehal P.S."/>
            <person name="He Z."/>
            <person name="Yang Z.K."/>
            <person name="Yen H.C."/>
            <person name="Zhou J."/>
            <person name="Wall J.D."/>
            <person name="Hazen T.C."/>
            <person name="Arkin A.P."/>
            <person name="Stahl D.A."/>
        </authorList>
    </citation>
    <scope>NUCLEOTIDE SEQUENCE [LARGE SCALE GENOMIC DNA]</scope>
    <source>
        <strain evidence="2">DP4</strain>
    </source>
</reference>
<evidence type="ECO:0000313" key="2">
    <source>
        <dbReference type="Proteomes" id="UP000009173"/>
    </source>
</evidence>
<accession>A0A0H3ACG6</accession>
<dbReference type="EMBL" id="CP000528">
    <property type="protein sequence ID" value="ABM30024.1"/>
    <property type="molecule type" value="Genomic_DNA"/>
</dbReference>
<sequence precursor="true">MMSPCRPWGKGRLRPVVVPNPVTRIACRVSGALGLASDTVSGGVLHAMGPRVGVDVGGDTTLSACGVIIRHDSATARRNAPNPVTSIAHSITCRTTGCATDGTAHPLCAYRIHEPATPHRTCQP</sequence>
<evidence type="ECO:0000313" key="1">
    <source>
        <dbReference type="EMBL" id="ABM30024.1"/>
    </source>
</evidence>
<dbReference type="RefSeq" id="WP_011787376.1">
    <property type="nucleotide sequence ID" value="NC_008741.1"/>
</dbReference>